<dbReference type="InterPro" id="IPR058548">
    <property type="entry name" value="MlaB-like_STAS"/>
</dbReference>
<feature type="domain" description="STAS" evidence="3">
    <location>
        <begin position="22"/>
        <end position="129"/>
    </location>
</feature>
<evidence type="ECO:0000256" key="1">
    <source>
        <dbReference type="ARBA" id="ARBA00003787"/>
    </source>
</evidence>
<dbReference type="RefSeq" id="WP_188761256.1">
    <property type="nucleotide sequence ID" value="NZ_BMJM01000001.1"/>
</dbReference>
<dbReference type="NCBIfam" id="TIGR00056">
    <property type="entry name" value="MlaE family lipid ABC transporter permease subunit"/>
    <property type="match status" value="1"/>
</dbReference>
<dbReference type="AlphaFoldDB" id="A0A916ZJM3"/>
<dbReference type="Gene3D" id="3.30.750.24">
    <property type="entry name" value="STAS domain"/>
    <property type="match status" value="1"/>
</dbReference>
<feature type="transmembrane region" description="Helical" evidence="2">
    <location>
        <begin position="356"/>
        <end position="379"/>
    </location>
</feature>
<reference evidence="4" key="2">
    <citation type="submission" date="2020-09" db="EMBL/GenBank/DDBJ databases">
        <authorList>
            <person name="Sun Q."/>
            <person name="Zhou Y."/>
        </authorList>
    </citation>
    <scope>NUCLEOTIDE SEQUENCE</scope>
    <source>
        <strain evidence="4">CGMCC 1.15519</strain>
    </source>
</reference>
<comment type="caution">
    <text evidence="4">The sequence shown here is derived from an EMBL/GenBank/DDBJ whole genome shotgun (WGS) entry which is preliminary data.</text>
</comment>
<dbReference type="InterPro" id="IPR036513">
    <property type="entry name" value="STAS_dom_sf"/>
</dbReference>
<feature type="transmembrane region" description="Helical" evidence="2">
    <location>
        <begin position="168"/>
        <end position="188"/>
    </location>
</feature>
<feature type="transmembrane region" description="Helical" evidence="2">
    <location>
        <begin position="125"/>
        <end position="147"/>
    </location>
</feature>
<comment type="similarity">
    <text evidence="2">Belongs to the MlaE permease family.</text>
</comment>
<evidence type="ECO:0000256" key="2">
    <source>
        <dbReference type="RuleBase" id="RU362044"/>
    </source>
</evidence>
<proteinExistence type="inferred from homology"/>
<dbReference type="Pfam" id="PF13466">
    <property type="entry name" value="STAS_2"/>
    <property type="match status" value="1"/>
</dbReference>
<sequence length="380" mass="40112">MTTPSIQDSGDNDGGGNTARRLAVSGDLTMDHIAGIVGPLRAITPGGSALAIDLAGIGRIDTSGAWLIHRLVQDWTAAGVPATIENASGDADRLIAQVAANDNPVAIRAVHGNRAIERLDRIGRALYVAVENVGNFLAFLGQTLIVLGQTLIGRRPMRWNAFIHQCEAVGVNAIPIVGLLLFLVGMVVAQQGAVQLRAFGAEVFVVNLIGRSVMRELGILLTAIMVAGRSSSAFAAQIGSMKLNQEVDALHTIGMSPIEVLVVPRVIAMGLMLSMLGFFGSFMAILGGGLFCWISLDIPPVAFFQRLQEVTPLSDLVIGMIKAPIFGVVIAMMGCFQGMQVTGNAESVGERTTRAVVESIFVVIVLDAFFAVFFSALGFN</sequence>
<dbReference type="PANTHER" id="PTHR30188">
    <property type="entry name" value="ABC TRANSPORTER PERMEASE PROTEIN-RELATED"/>
    <property type="match status" value="1"/>
</dbReference>
<evidence type="ECO:0000313" key="4">
    <source>
        <dbReference type="EMBL" id="GGE01157.1"/>
    </source>
</evidence>
<evidence type="ECO:0000313" key="5">
    <source>
        <dbReference type="Proteomes" id="UP000635071"/>
    </source>
</evidence>
<dbReference type="PANTHER" id="PTHR30188:SF3">
    <property type="entry name" value="ABC TRANSPORTER PERMEASE"/>
    <property type="match status" value="1"/>
</dbReference>
<dbReference type="InterPro" id="IPR030802">
    <property type="entry name" value="Permease_MalE"/>
</dbReference>
<dbReference type="EMBL" id="BMJM01000001">
    <property type="protein sequence ID" value="GGE01157.1"/>
    <property type="molecule type" value="Genomic_DNA"/>
</dbReference>
<keyword evidence="5" id="KW-1185">Reference proteome</keyword>
<dbReference type="Pfam" id="PF02405">
    <property type="entry name" value="MlaE"/>
    <property type="match status" value="1"/>
</dbReference>
<keyword evidence="2" id="KW-1133">Transmembrane helix</keyword>
<feature type="transmembrane region" description="Helical" evidence="2">
    <location>
        <begin position="217"/>
        <end position="238"/>
    </location>
</feature>
<organism evidence="4 5">
    <name type="scientific">Sandarakinorhabdus glacialis</name>
    <dbReference type="NCBI Taxonomy" id="1614636"/>
    <lineage>
        <taxon>Bacteria</taxon>
        <taxon>Pseudomonadati</taxon>
        <taxon>Pseudomonadota</taxon>
        <taxon>Alphaproteobacteria</taxon>
        <taxon>Sphingomonadales</taxon>
        <taxon>Sphingosinicellaceae</taxon>
        <taxon>Sandarakinorhabdus</taxon>
    </lineage>
</organism>
<reference evidence="4" key="1">
    <citation type="journal article" date="2014" name="Int. J. Syst. Evol. Microbiol.">
        <title>Complete genome sequence of Corynebacterium casei LMG S-19264T (=DSM 44701T), isolated from a smear-ripened cheese.</title>
        <authorList>
            <consortium name="US DOE Joint Genome Institute (JGI-PGF)"/>
            <person name="Walter F."/>
            <person name="Albersmeier A."/>
            <person name="Kalinowski J."/>
            <person name="Ruckert C."/>
        </authorList>
    </citation>
    <scope>NUCLEOTIDE SEQUENCE</scope>
    <source>
        <strain evidence="4">CGMCC 1.15519</strain>
    </source>
</reference>
<comment type="subcellular location">
    <subcellularLocation>
        <location evidence="2">Cell inner membrane</location>
        <topology evidence="2">Multi-pass membrane protein</topology>
    </subcellularLocation>
</comment>
<feature type="transmembrane region" description="Helical" evidence="2">
    <location>
        <begin position="194"/>
        <end position="210"/>
    </location>
</feature>
<feature type="transmembrane region" description="Helical" evidence="2">
    <location>
        <begin position="275"/>
        <end position="296"/>
    </location>
</feature>
<comment type="function">
    <text evidence="1">Could be part of an ABC transporter complex.</text>
</comment>
<accession>A0A916ZJM3</accession>
<protein>
    <submittedName>
        <fullName evidence="4">Sulfate transporter</fullName>
    </submittedName>
</protein>
<feature type="transmembrane region" description="Helical" evidence="2">
    <location>
        <begin position="250"/>
        <end position="268"/>
    </location>
</feature>
<dbReference type="InterPro" id="IPR003453">
    <property type="entry name" value="ABC_MlaE_roteobac"/>
</dbReference>
<keyword evidence="2" id="KW-1003">Cell membrane</keyword>
<dbReference type="Proteomes" id="UP000635071">
    <property type="component" value="Unassembled WGS sequence"/>
</dbReference>
<keyword evidence="2" id="KW-0812">Transmembrane</keyword>
<dbReference type="GO" id="GO:0043190">
    <property type="term" value="C:ATP-binding cassette (ABC) transporter complex"/>
    <property type="evidence" value="ECO:0007669"/>
    <property type="project" value="InterPro"/>
</dbReference>
<dbReference type="PROSITE" id="PS50801">
    <property type="entry name" value="STAS"/>
    <property type="match status" value="1"/>
</dbReference>
<dbReference type="GO" id="GO:0005548">
    <property type="term" value="F:phospholipid transporter activity"/>
    <property type="evidence" value="ECO:0007669"/>
    <property type="project" value="TreeGrafter"/>
</dbReference>
<keyword evidence="2" id="KW-0997">Cell inner membrane</keyword>
<dbReference type="SUPFAM" id="SSF52091">
    <property type="entry name" value="SpoIIaa-like"/>
    <property type="match status" value="1"/>
</dbReference>
<evidence type="ECO:0000259" key="3">
    <source>
        <dbReference type="PROSITE" id="PS50801"/>
    </source>
</evidence>
<gene>
    <name evidence="4" type="ORF">GCM10011529_04330</name>
</gene>
<keyword evidence="2" id="KW-0472">Membrane</keyword>
<name>A0A916ZJM3_9SPHN</name>
<feature type="transmembrane region" description="Helical" evidence="2">
    <location>
        <begin position="316"/>
        <end position="336"/>
    </location>
</feature>
<dbReference type="InterPro" id="IPR002645">
    <property type="entry name" value="STAS_dom"/>
</dbReference>